<dbReference type="Pfam" id="PF13470">
    <property type="entry name" value="PIN_3"/>
    <property type="match status" value="1"/>
</dbReference>
<keyword evidence="1" id="KW-0540">Nuclease</keyword>
<sequence length="332" mass="35658">MRRPVAVLDACTLVPIRLATTLLWLAEAGLLEPLWSEEILDEVERTLPKLGPTPAQAARRVEAMRDAFGAEAMVDDFSDLIDQMTCDPKDRHVLAAAVRGGASTLVTFNLRDFPAEVAEAVGVTVMHPDTFLLWILDSAPDAVVAALEREVAAFNTPPLTLGAFLASMTSTVPIFANLAAQEWRSPIGDPVVTDVPALELVDHESALAALGGQRGDPTSPGQVAMGWWSSLPDNLAATRALTYDPAAWGDFQQAVDHLAGRALTSQLIPAVDAPDSIAFMKFVPEVAATSRVFEAYKAQATYLTLVRVPDGTWRVWGLGPRLLSARDILGAR</sequence>
<dbReference type="GO" id="GO:0004518">
    <property type="term" value="F:nuclease activity"/>
    <property type="evidence" value="ECO:0007669"/>
    <property type="project" value="UniProtKB-KW"/>
</dbReference>
<accession>A0A4Q2SE29</accession>
<feature type="domain" description="VapC50 C-terminal" evidence="6">
    <location>
        <begin position="128"/>
        <end position="179"/>
    </location>
</feature>
<gene>
    <name evidence="7" type="ORF">EUA94_21665</name>
</gene>
<evidence type="ECO:0000259" key="6">
    <source>
        <dbReference type="Pfam" id="PF26343"/>
    </source>
</evidence>
<reference evidence="7 8" key="1">
    <citation type="submission" date="2019-01" db="EMBL/GenBank/DDBJ databases">
        <title>Novel species of Nocardioides.</title>
        <authorList>
            <person name="Liu Q."/>
            <person name="X Y.-H."/>
        </authorList>
    </citation>
    <scope>NUCLEOTIDE SEQUENCE [LARGE SCALE GENOMIC DNA]</scope>
    <source>
        <strain evidence="7 8">HLT2-9</strain>
    </source>
</reference>
<keyword evidence="3" id="KW-0378">Hydrolase</keyword>
<evidence type="ECO:0000313" key="8">
    <source>
        <dbReference type="Proteomes" id="UP000291101"/>
    </source>
</evidence>
<evidence type="ECO:0000256" key="4">
    <source>
        <dbReference type="ARBA" id="ARBA00022842"/>
    </source>
</evidence>
<dbReference type="GO" id="GO:0016787">
    <property type="term" value="F:hydrolase activity"/>
    <property type="evidence" value="ECO:0007669"/>
    <property type="project" value="UniProtKB-KW"/>
</dbReference>
<dbReference type="AlphaFoldDB" id="A0A4Q2SE29"/>
<dbReference type="InterPro" id="IPR002716">
    <property type="entry name" value="PIN_dom"/>
</dbReference>
<dbReference type="InterPro" id="IPR029060">
    <property type="entry name" value="PIN-like_dom_sf"/>
</dbReference>
<dbReference type="InterPro" id="IPR058652">
    <property type="entry name" value="VapC50_C"/>
</dbReference>
<dbReference type="PANTHER" id="PTHR34610">
    <property type="entry name" value="SSL7007 PROTEIN"/>
    <property type="match status" value="1"/>
</dbReference>
<dbReference type="RefSeq" id="WP_129428992.1">
    <property type="nucleotide sequence ID" value="NZ_SDWV01000035.1"/>
</dbReference>
<keyword evidence="4" id="KW-0460">Magnesium</keyword>
<dbReference type="GO" id="GO:0046872">
    <property type="term" value="F:metal ion binding"/>
    <property type="evidence" value="ECO:0007669"/>
    <property type="project" value="UniProtKB-KW"/>
</dbReference>
<evidence type="ECO:0000259" key="5">
    <source>
        <dbReference type="Pfam" id="PF13470"/>
    </source>
</evidence>
<evidence type="ECO:0000256" key="3">
    <source>
        <dbReference type="ARBA" id="ARBA00022801"/>
    </source>
</evidence>
<protein>
    <submittedName>
        <fullName evidence="7">PIN domain-containing protein</fullName>
    </submittedName>
</protein>
<keyword evidence="2" id="KW-0479">Metal-binding</keyword>
<dbReference type="InterPro" id="IPR002850">
    <property type="entry name" value="PIN_toxin-like"/>
</dbReference>
<comment type="caution">
    <text evidence="7">The sequence shown here is derived from an EMBL/GenBank/DDBJ whole genome shotgun (WGS) entry which is preliminary data.</text>
</comment>
<organism evidence="7 8">
    <name type="scientific">Nocardioides zhouii</name>
    <dbReference type="NCBI Taxonomy" id="1168729"/>
    <lineage>
        <taxon>Bacteria</taxon>
        <taxon>Bacillati</taxon>
        <taxon>Actinomycetota</taxon>
        <taxon>Actinomycetes</taxon>
        <taxon>Propionibacteriales</taxon>
        <taxon>Nocardioidaceae</taxon>
        <taxon>Nocardioides</taxon>
    </lineage>
</organism>
<feature type="domain" description="PIN" evidence="5">
    <location>
        <begin position="6"/>
        <end position="110"/>
    </location>
</feature>
<dbReference type="OrthoDB" id="113459at2"/>
<evidence type="ECO:0000256" key="2">
    <source>
        <dbReference type="ARBA" id="ARBA00022723"/>
    </source>
</evidence>
<keyword evidence="8" id="KW-1185">Reference proteome</keyword>
<evidence type="ECO:0000313" key="7">
    <source>
        <dbReference type="EMBL" id="RYC03585.1"/>
    </source>
</evidence>
<dbReference type="SUPFAM" id="SSF88723">
    <property type="entry name" value="PIN domain-like"/>
    <property type="match status" value="1"/>
</dbReference>
<dbReference type="PANTHER" id="PTHR34610:SF4">
    <property type="entry name" value="SLL8027 PROTEIN"/>
    <property type="match status" value="1"/>
</dbReference>
<dbReference type="Pfam" id="PF26343">
    <property type="entry name" value="VapC50_C"/>
    <property type="match status" value="1"/>
</dbReference>
<dbReference type="Proteomes" id="UP000291101">
    <property type="component" value="Unassembled WGS sequence"/>
</dbReference>
<name>A0A4Q2SE29_9ACTN</name>
<dbReference type="EMBL" id="SDWV01000035">
    <property type="protein sequence ID" value="RYC03585.1"/>
    <property type="molecule type" value="Genomic_DNA"/>
</dbReference>
<evidence type="ECO:0000256" key="1">
    <source>
        <dbReference type="ARBA" id="ARBA00022722"/>
    </source>
</evidence>
<proteinExistence type="predicted"/>